<feature type="compositionally biased region" description="Polar residues" evidence="2">
    <location>
        <begin position="1646"/>
        <end position="1661"/>
    </location>
</feature>
<reference evidence="3 4" key="1">
    <citation type="journal article" date="2007" name="Science">
        <title>Genomic minimalism in the early diverging intestinal parasite Giardia lamblia.</title>
        <authorList>
            <person name="Morrison H.G."/>
            <person name="McArthur A.G."/>
            <person name="Gillin F.D."/>
            <person name="Aley S.B."/>
            <person name="Adam R.D."/>
            <person name="Olsen G.J."/>
            <person name="Best A.A."/>
            <person name="Cande W.Z."/>
            <person name="Chen F."/>
            <person name="Cipriano M.J."/>
            <person name="Davids B.J."/>
            <person name="Dawson S.C."/>
            <person name="Elmendorf H.G."/>
            <person name="Hehl A.B."/>
            <person name="Holder M.E."/>
            <person name="Huse S.M."/>
            <person name="Kim U.U."/>
            <person name="Lasek-Nesselquist E."/>
            <person name="Manning G."/>
            <person name="Nigam A."/>
            <person name="Nixon J.E."/>
            <person name="Palm D."/>
            <person name="Passamaneck N.E."/>
            <person name="Prabhu A."/>
            <person name="Reich C.I."/>
            <person name="Reiner D.S."/>
            <person name="Samuelson J."/>
            <person name="Svard S.G."/>
            <person name="Sogin M.L."/>
        </authorList>
    </citation>
    <scope>NUCLEOTIDE SEQUENCE [LARGE SCALE GENOMIC DNA]</scope>
    <source>
        <strain evidence="3 4">WB C6</strain>
    </source>
</reference>
<organism evidence="3 4">
    <name type="scientific">Giardia intestinalis (strain ATCC 50803 / WB clone C6)</name>
    <name type="common">Giardia lamblia</name>
    <dbReference type="NCBI Taxonomy" id="184922"/>
    <lineage>
        <taxon>Eukaryota</taxon>
        <taxon>Metamonada</taxon>
        <taxon>Diplomonadida</taxon>
        <taxon>Hexamitidae</taxon>
        <taxon>Giardiinae</taxon>
        <taxon>Giardia</taxon>
    </lineage>
</organism>
<evidence type="ECO:0000256" key="1">
    <source>
        <dbReference type="SAM" id="Coils"/>
    </source>
</evidence>
<keyword evidence="4" id="KW-1185">Reference proteome</keyword>
<feature type="region of interest" description="Disordered" evidence="2">
    <location>
        <begin position="1620"/>
        <end position="1661"/>
    </location>
</feature>
<evidence type="ECO:0000313" key="4">
    <source>
        <dbReference type="Proteomes" id="UP000001548"/>
    </source>
</evidence>
<dbReference type="HOGENOM" id="CLU_224272_0_0_1"/>
<sequence length="3836" mass="423538">MDTELISEILRSVKSDSQTVYSSLTSSIYRIHELADERVLANISRRPHNNLTNAAATSAEFSHDSLLHMSDVDKTLARALYGVSLPYTNGDLLDGEDSHALLTNYFARAYDTLGNKPPATPSYADILVSQTLSAGQPCAYDSPSFISFLIQDNLAAYTQLKHVERSLLFKLIVANQFASPRNLCRLSLLQAEITRHKQAALDLLTRLVSLAVHSHIVLPDHLLTKVFSCFLESEVNFESKDTIITRLKTELRVLGLDSNAVSFDLASCTKRAAVDGASVGNMGLNTAISAVFAGVDHWITTEDVKASVRRHVWTLSFLDEMLPQLDYTSLVHQELTILDAMIEARTFNDVSLSFVDDASTHAMSHQNFVSANGTENIFSKPSTIPSSTRAGTMKDTASVDSSFIRYVSARQLFKAHNMSLPIINALTFKPSCESLSSSIRPGMVSLPTLPYLTQLAPPTLPLTVEECVSSLMVLGNLKEVGITEEIDWSIFFTSTLSKGTVSTTDKAAPRSTVINTDALIQKILTSIDSATSMQGRSSDKELLSGKLLYLSKELFSNLTNVLPHFFSKGIRSEGAAGGNPESVDHELEPDALDSAKTGQGQSVESRHNDIYILLNDDRSFDQLYQPPLGDSLGRYYTDPGYDNLTPYAVYTGDSSSSISGDGLNQSIYGINTKSGLNPDGLSKQEQSLYDSLNILSLQSSELVYDDILRVSPSVHSVQKFLLNPNASKPRAPIEVEQLNSLPGTLLNDKDRLEYRNVMYAWKDAARSYSSGSNGWIAHKYCTTAGASVSVSLDKLCAIVLGLITTCSANEKTSIGARLLSDEAQKGIDAWDCLTSDCEHGENSYLYKILYTALTYIRFIALSKMWTDMVLEMTKIHAILANTRVLVDFLGGDFSRVSDITYSKDAHEDSCSPSRSPQRPAMSSKRVLPPRPSTALGVQTTRSPLRSPLRELRKTPVEYEDVEPGVSQSHCRSQAELAEKETPDGAAKTELDVILNVQPIEYSSTNFAKDPLLGAQRNSGGSAGEKVICRSPTNIPGTSDAACRIAGQCEYTYNDLINTDSLPSYISPLDKLWYSLLYLKRTQTLQDSMAIGESASASLQTSAHDALPLNTADIPQKLSDSALNHLFLIAEDGVYSLSRKKLVFQSAIADVAAILRDDHIAISIYISRVFARMKTAALRLCFKRSSFYRYLLDENKDPESSPNLAKLGNKYMYENLGKADKALVDSVSLETVVDRLGILYDVLTRELQYLCAKRKAISCIYESLLHTYDVGKAREIQQVIYNLAKNRPKCFLSYPSMPCFNDELNVDDLDSGLLANHSVSELPVISAAALTVRMLPHPAYPLEVEIKTMHHLVGILTSAIDHEMKHHYTKVSSHVDHAFISQKDLDTSKSTRNEDKWASRHAGFTVFPFGHVPQSLEKDPESFFSIQSPCTPARCHVVGAYIPTLSELYRIPLALNQASAELFGAFISESNPKLFTTVQTVLSTSDGAPMNKVHSFPIYTAKLSLTCRLSVARVFARESVRLIKLWRANGSTLPKNTQIFTNSGLLGCSRPLIHLLETAMVQKKADSDKSICNTVSSDKNIVAERLVCSLIGLMVPAGGGYIGKGTLTIKEKAERAQQILEQQQKAAKRRPDRAGSALRKKLRSRAPSATGSAHNLTKSVQNNTSEVATKSVLDQSAVGSAVGTSTLRVTTKDDLSLSVRDGTASPGSAMFSTTYGGISTFSTANFSAFNDPDGPSKNLNDIDPIEADFIELDSVEFGPLAEHFARSVTLKDIFIYLDQGARIQVSNLLKDTDLRIWEGYPDVLPMPFFLLVLLLNLLWSRHLLATATVFSHVLRNVELSQVEVFTGEVISRNCIPLFPRLVLASSFSATTARASKNVLANRSYTDFSVLKNTNMQSKMSEEIAAEAYNYKEYVSYDALLNNLPFLATIDVEAMHYLLTVNTESPIHLLTCLLSEDFDLGYGISTKMTTILGETLQEVLNSGNIKGVCDSPLISDFLQGVTGIFGRTAHTEVCLNSYRSAVIRNNQFSAVFAVMSKAVHGYYDAFARRRHLVNSLIAMDPVETQSAFMHKYKCMKVGLFFANSIPLVNATKDQVSFFVSSDRTVPLDLSNIYYVSSEETLSKIALLASAEFRYRTKQFHSDDPNPAALFAYRQALFYTCCQALLTETKRTAITAQIKGQLSALRSVLQEINQDKLTILLDSPPLYRGVLEQAPNMNSTEMILTAEGFLSNPFTIPHPITFQLESNQISILEIILVYLTCLDSVVQYAVIKTLLNSSDIWFAAGIINDELKFMPELQHVTVHLNKGHSLNVHLPSDGPLVRSGDHVNQGDQAKALSATDLFALLTPSCIYLEDKELQSMNCALTSVVHEYLSVISVKGYARPKDSKVIRDIKENSSYILPEEAINTGEKRQETVLVDREAITVQSKTRVMEMELEGTLENTQDDIYVLYDTAKRNLEYCKLDIFVKKLIEMKDRVDLLLLSTVAHATNSYVHKGLGLAARSFLRTAQILAVRYNYQLGMHGFNLEVHPTALYTKLATTALQRSMKENAGASPYTPFPGNSIDTVSRSSSELKLKHQCLEPYDVSLKTPFYYHNKMVRSAIEHPHTSIASYCTRNSNVVVTLDPEKHTETNGSKPSDQNIPDNDGEKKLNFTYPLQANIKRTADYQIGSVFSSHPTSSYAAGPTMSLMACMNIPVMDGISNFHSRFALTNAVARIQLYKIGISSSGLTNRLPLLLDPVVFHYISGSLSCGSQQASPLTIRPYIPSTIRAFTSFSYINTYNAPYSSPLHIRALANGFGINGSIGAYFPFGLCYDFTLLKQRKHSVLDTRASVACTANLSTDLDFGESAVPSPSSPQTDSEIFPGSLYLPAMITDQSASLLAGLTSLELDALCITELTRSSNKEREQPGYGAEVETDAGTNMAEGKSNSPSCDKSSWAGKKIESILASRIIEQDRLERLYLRLHGFNDNHKHSALLSPVGIFGVQRALQMMRIPFIKKLQETRQQEDELNKKRSVFDRSKGPTLVALKKRDMQTFLALPLFVYMSERTTDKVAVKADVQSFQECLFILRSVQTEVLCENIKCIAMRQLWRRIGYLENNLAGLNKYNALTDATIDFGSGASSLGSAYINFLSSIGEGVRLSQMANVLSRERSNAKASFGISSLKQIPPSIIVSMGLASGLVDTMPSDIISTSGFRDAGLSNSAALSAKIKATKALVDILETGIIEGGDAAIKQLKAKAVDSLDQAYLSFDDYSLMNMYIIRIMSGFINFTVSRLASKLKRELLGVQIRNPMSFLYTLSSVYTAAHANALSYTLDMPSYVSTSLLPKASATPPLSESTSSLEKERFSLELLLFRVENVTEKFNDLAVDVAGSMAAIESYFTDIIGKRTGALGLKLYKQNYRNIEAFHSRKHALREEITRRALASLNPVATAYTEELTTMTLECYNNVKSLHIKETCLRNALHAEMSRRILLLYDSILLAKRHRYLLLSRKQDTIHRAVLNTRKSYMTTLGYISKDFAQQNPASERATGAIGDDNLGEYDYDIIAKYDAMLKDLTEEWGNVRIRLHLERNFSNLYISHLRTKLSDLLSSIGDELSKYNKDIWIASARGKEIELTLGSRVHNLQAIIADKTSETTELRAQIDGLAAKRNRVESARHPEKMGDSDSNKSSLPGLDKAGTQLAVEGKGASIYGLAAKKFLPELSKAAVKGGIKLCTDAEVQLIQLKKLSVERESLAAEKQRLEQAINQIRRQSSVTENNLRRSIQKEKHAITTAETQCTEAMSRATATKASVSVLQQNAAYIEDEAAEQDRQRLLNDIDNAMQDVASMKEKIGNLTRAYPELFLQDM</sequence>
<dbReference type="RefSeq" id="XP_001706902.1">
    <property type="nucleotide sequence ID" value="XM_001706850.1"/>
</dbReference>
<feature type="coiled-coil region" evidence="1">
    <location>
        <begin position="3714"/>
        <end position="3748"/>
    </location>
</feature>
<dbReference type="InterPro" id="IPR040401">
    <property type="entry name" value="CCDC162"/>
</dbReference>
<dbReference type="Proteomes" id="UP000001548">
    <property type="component" value="Unassembled WGS sequence"/>
</dbReference>
<dbReference type="OMA" id="KDIWIAS"/>
<gene>
    <name evidence="3" type="ORF">GL50803_0095908</name>
</gene>
<feature type="region of interest" description="Disordered" evidence="2">
    <location>
        <begin position="2622"/>
        <end position="2644"/>
    </location>
</feature>
<dbReference type="VEuPathDB" id="GiardiaDB:GL50803_95908"/>
<feature type="compositionally biased region" description="Polar residues" evidence="2">
    <location>
        <begin position="2627"/>
        <end position="2638"/>
    </location>
</feature>
<name>A8BHP4_GIAIC</name>
<feature type="region of interest" description="Disordered" evidence="2">
    <location>
        <begin position="3640"/>
        <end position="3665"/>
    </location>
</feature>
<feature type="compositionally biased region" description="Basic and acidic residues" evidence="2">
    <location>
        <begin position="947"/>
        <end position="956"/>
    </location>
</feature>
<feature type="region of interest" description="Disordered" evidence="2">
    <location>
        <begin position="2898"/>
        <end position="2930"/>
    </location>
</feature>
<dbReference type="EMBL" id="AACB03000003">
    <property type="protein sequence ID" value="KAE8302645.1"/>
    <property type="molecule type" value="Genomic_DNA"/>
</dbReference>
<protein>
    <submittedName>
        <fullName evidence="3">Uncharacterized protein</fullName>
    </submittedName>
</protein>
<evidence type="ECO:0000313" key="3">
    <source>
        <dbReference type="EMBL" id="KAE8302645.1"/>
    </source>
</evidence>
<dbReference type="GeneID" id="5699809"/>
<evidence type="ECO:0000256" key="2">
    <source>
        <dbReference type="SAM" id="MobiDB-lite"/>
    </source>
</evidence>
<accession>A8BHP4</accession>
<comment type="caution">
    <text evidence="3">The sequence shown here is derived from an EMBL/GenBank/DDBJ whole genome shotgun (WGS) entry which is preliminary data.</text>
</comment>
<feature type="region of interest" description="Disordered" evidence="2">
    <location>
        <begin position="904"/>
        <end position="983"/>
    </location>
</feature>
<feature type="coiled-coil region" evidence="1">
    <location>
        <begin position="3793"/>
        <end position="3827"/>
    </location>
</feature>
<feature type="compositionally biased region" description="Basic and acidic residues" evidence="2">
    <location>
        <begin position="3640"/>
        <end position="3656"/>
    </location>
</feature>
<dbReference type="PANTHER" id="PTHR33331:SF13">
    <property type="entry name" value="COILED-COIL DOMAIN CONTAINING 162"/>
    <property type="match status" value="1"/>
</dbReference>
<dbReference type="PANTHER" id="PTHR33331">
    <property type="entry name" value="COILED-COIL DOMAIN-CONTAINING PROTEIN 162"/>
    <property type="match status" value="1"/>
</dbReference>
<keyword evidence="1" id="KW-0175">Coiled coil</keyword>
<proteinExistence type="predicted"/>
<dbReference type="KEGG" id="gla:GL50803_0095908"/>